<comment type="caution">
    <text evidence="1">The sequence shown here is derived from an EMBL/GenBank/DDBJ whole genome shotgun (WGS) entry which is preliminary data.</text>
</comment>
<organism evidence="1 2">
    <name type="scientific">Actinacidiphila polyblastidii</name>
    <dbReference type="NCBI Taxonomy" id="3110430"/>
    <lineage>
        <taxon>Bacteria</taxon>
        <taxon>Bacillati</taxon>
        <taxon>Actinomycetota</taxon>
        <taxon>Actinomycetes</taxon>
        <taxon>Kitasatosporales</taxon>
        <taxon>Streptomycetaceae</taxon>
        <taxon>Actinacidiphila</taxon>
    </lineage>
</organism>
<keyword evidence="2" id="KW-1185">Reference proteome</keyword>
<dbReference type="Proteomes" id="UP001344658">
    <property type="component" value="Unassembled WGS sequence"/>
</dbReference>
<name>A0ABU7PLP6_9ACTN</name>
<protein>
    <submittedName>
        <fullName evidence="1">Uncharacterized protein</fullName>
    </submittedName>
</protein>
<sequence length="55" mass="5835">MPQYSIARVLIDRAPATERRLVAAGVIRRHGGRTVRITATPAGVTGSIRPVGGVR</sequence>
<evidence type="ECO:0000313" key="2">
    <source>
        <dbReference type="Proteomes" id="UP001344658"/>
    </source>
</evidence>
<gene>
    <name evidence="1" type="ORF">V2S66_32930</name>
</gene>
<evidence type="ECO:0000313" key="1">
    <source>
        <dbReference type="EMBL" id="MEE4546756.1"/>
    </source>
</evidence>
<dbReference type="RefSeq" id="WP_330800517.1">
    <property type="nucleotide sequence ID" value="NZ_JAZEWV010000053.1"/>
</dbReference>
<proteinExistence type="predicted"/>
<dbReference type="EMBL" id="JAZEWV010000053">
    <property type="protein sequence ID" value="MEE4546756.1"/>
    <property type="molecule type" value="Genomic_DNA"/>
</dbReference>
<reference evidence="1 2" key="1">
    <citation type="submission" date="2023-12" db="EMBL/GenBank/DDBJ databases">
        <title>Streptomyces sp. V4-01.</title>
        <authorList>
            <person name="Somphong A."/>
            <person name="Phongsopitanun W."/>
        </authorList>
    </citation>
    <scope>NUCLEOTIDE SEQUENCE [LARGE SCALE GENOMIC DNA]</scope>
    <source>
        <strain evidence="1 2">V4-01</strain>
    </source>
</reference>
<accession>A0ABU7PLP6</accession>